<proteinExistence type="predicted"/>
<dbReference type="InterPro" id="IPR013083">
    <property type="entry name" value="Znf_RING/FYVE/PHD"/>
</dbReference>
<reference evidence="7" key="1">
    <citation type="submission" date="2022-11" db="UniProtKB">
        <authorList>
            <consortium name="WormBaseParasite"/>
        </authorList>
    </citation>
    <scope>IDENTIFICATION</scope>
</reference>
<keyword evidence="4" id="KW-0472">Membrane</keyword>
<name>A0A914HKT3_GLORO</name>
<accession>A0A914HKT3</accession>
<organism evidence="6 7">
    <name type="scientific">Globodera rostochiensis</name>
    <name type="common">Golden nematode worm</name>
    <name type="synonym">Heterodera rostochiensis</name>
    <dbReference type="NCBI Taxonomy" id="31243"/>
    <lineage>
        <taxon>Eukaryota</taxon>
        <taxon>Metazoa</taxon>
        <taxon>Ecdysozoa</taxon>
        <taxon>Nematoda</taxon>
        <taxon>Chromadorea</taxon>
        <taxon>Rhabditida</taxon>
        <taxon>Tylenchina</taxon>
        <taxon>Tylenchomorpha</taxon>
        <taxon>Tylenchoidea</taxon>
        <taxon>Heteroderidae</taxon>
        <taxon>Heteroderinae</taxon>
        <taxon>Globodera</taxon>
    </lineage>
</organism>
<evidence type="ECO:0000313" key="6">
    <source>
        <dbReference type="Proteomes" id="UP000887572"/>
    </source>
</evidence>
<evidence type="ECO:0000313" key="7">
    <source>
        <dbReference type="WBParaSite" id="Gr19_v10_g2240.t1"/>
    </source>
</evidence>
<dbReference type="Proteomes" id="UP000887572">
    <property type="component" value="Unplaced"/>
</dbReference>
<keyword evidence="1 3" id="KW-0863">Zinc-finger</keyword>
<keyword evidence="2" id="KW-0862">Zinc</keyword>
<dbReference type="GO" id="GO:0008270">
    <property type="term" value="F:zinc ion binding"/>
    <property type="evidence" value="ECO:0007669"/>
    <property type="project" value="UniProtKB-KW"/>
</dbReference>
<keyword evidence="4" id="KW-1133">Transmembrane helix</keyword>
<evidence type="ECO:0000256" key="4">
    <source>
        <dbReference type="SAM" id="Phobius"/>
    </source>
</evidence>
<evidence type="ECO:0000259" key="5">
    <source>
        <dbReference type="PROSITE" id="PS50089"/>
    </source>
</evidence>
<dbReference type="WBParaSite" id="Gr19_v10_g2240.t1">
    <property type="protein sequence ID" value="Gr19_v10_g2240.t1"/>
    <property type="gene ID" value="Gr19_v10_g2240"/>
</dbReference>
<dbReference type="Gene3D" id="3.30.40.10">
    <property type="entry name" value="Zinc/RING finger domain, C3HC4 (zinc finger)"/>
    <property type="match status" value="2"/>
</dbReference>
<dbReference type="PROSITE" id="PS50089">
    <property type="entry name" value="ZF_RING_2"/>
    <property type="match status" value="2"/>
</dbReference>
<keyword evidence="6" id="KW-1185">Reference proteome</keyword>
<feature type="domain" description="RING-type" evidence="5">
    <location>
        <begin position="372"/>
        <end position="415"/>
    </location>
</feature>
<dbReference type="AlphaFoldDB" id="A0A914HKT3"/>
<keyword evidence="4" id="KW-0812">Transmembrane</keyword>
<feature type="transmembrane region" description="Helical" evidence="4">
    <location>
        <begin position="179"/>
        <end position="199"/>
    </location>
</feature>
<evidence type="ECO:0000256" key="3">
    <source>
        <dbReference type="PROSITE-ProRule" id="PRU00175"/>
    </source>
</evidence>
<evidence type="ECO:0000256" key="1">
    <source>
        <dbReference type="ARBA" id="ARBA00022771"/>
    </source>
</evidence>
<dbReference type="InterPro" id="IPR001841">
    <property type="entry name" value="Znf_RING"/>
</dbReference>
<evidence type="ECO:0000256" key="2">
    <source>
        <dbReference type="ARBA" id="ARBA00022833"/>
    </source>
</evidence>
<keyword evidence="1 3" id="KW-0479">Metal-binding</keyword>
<dbReference type="PANTHER" id="PTHR45676:SF41">
    <property type="entry name" value="RING-H2 FINGER PROTEIN ATL66"/>
    <property type="match status" value="1"/>
</dbReference>
<dbReference type="PANTHER" id="PTHR45676">
    <property type="entry name" value="RING-H2 FINGER PROTEIN ATL51-RELATED"/>
    <property type="match status" value="1"/>
</dbReference>
<dbReference type="Pfam" id="PF13639">
    <property type="entry name" value="zf-RING_2"/>
    <property type="match status" value="2"/>
</dbReference>
<dbReference type="SUPFAM" id="SSF57850">
    <property type="entry name" value="RING/U-box"/>
    <property type="match status" value="2"/>
</dbReference>
<protein>
    <submittedName>
        <fullName evidence="7">RING-type domain-containing protein</fullName>
    </submittedName>
</protein>
<feature type="domain" description="RING-type" evidence="5">
    <location>
        <begin position="255"/>
        <end position="298"/>
    </location>
</feature>
<dbReference type="SMART" id="SM00184">
    <property type="entry name" value="RING"/>
    <property type="match status" value="2"/>
</dbReference>
<sequence length="442" mass="50162">MFLFSEGLGKCWENLYKNGDQLIEIEGVDTTKFVRQLSQLDDVINEIALIQSVKSVQPNGIGNFMENVGENDPAMEQILQKLFAIYQKIRQPTFLYIQKYKSFLTASLAYAELFLAKRSGIPHNEILNAMELRKKEEDNQNVKKWAFRQTHNSSGLFEKWLKSFYKTEMQGRKKRMLQYHYVCLIIVGLLSAIRLIIYVHENFWTRSTVEEVSETTPFILPANVGAAHMAAFSKLAEIIVGEGTSDAPQQNIAQCAICLGEIEPGTVIKRLPACKHTFHTECIQPWLKGYNNFCPMCRAKIFTEYKNGKVGPNTQPDQYAERDRRYATIGAQHFTLSSEVGEAHMAAFSELAEIIVGEGTSDAPQQNVAQTCVICLGEIEPGTVIKRLPACKHTFHTECIQTWLKGYNNFCPMCRAKIFTEYKNGKVGPNTQQNQYGTFDMI</sequence>